<reference evidence="2" key="1">
    <citation type="submission" date="2015-07" db="EMBL/GenBank/DDBJ databases">
        <title>MeaNS - Measles Nucleotide Surveillance Program.</title>
        <authorList>
            <person name="Tran T."/>
            <person name="Druce J."/>
        </authorList>
    </citation>
    <scope>NUCLEOTIDE SEQUENCE</scope>
    <source>
        <strain evidence="2">UCB-OBI-ISO-001</strain>
        <tissue evidence="2">Gonad</tissue>
    </source>
</reference>
<organism evidence="2">
    <name type="scientific">Octopus bimaculoides</name>
    <name type="common">California two-spotted octopus</name>
    <dbReference type="NCBI Taxonomy" id="37653"/>
    <lineage>
        <taxon>Eukaryota</taxon>
        <taxon>Metazoa</taxon>
        <taxon>Spiralia</taxon>
        <taxon>Lophotrochozoa</taxon>
        <taxon>Mollusca</taxon>
        <taxon>Cephalopoda</taxon>
        <taxon>Coleoidea</taxon>
        <taxon>Octopodiformes</taxon>
        <taxon>Octopoda</taxon>
        <taxon>Incirrata</taxon>
        <taxon>Octopodidae</taxon>
        <taxon>Octopus</taxon>
    </lineage>
</organism>
<keyword evidence="1" id="KW-0812">Transmembrane</keyword>
<protein>
    <submittedName>
        <fullName evidence="2">Uncharacterized protein</fullName>
    </submittedName>
</protein>
<evidence type="ECO:0000313" key="2">
    <source>
        <dbReference type="EMBL" id="KOF91932.1"/>
    </source>
</evidence>
<dbReference type="AlphaFoldDB" id="A0A0L8HRX0"/>
<gene>
    <name evidence="2" type="ORF">OCBIM_22007803mg</name>
</gene>
<proteinExistence type="predicted"/>
<feature type="transmembrane region" description="Helical" evidence="1">
    <location>
        <begin position="49"/>
        <end position="71"/>
    </location>
</feature>
<keyword evidence="1" id="KW-1133">Transmembrane helix</keyword>
<sequence>MMRDYTKRSERLCIFVYEKACKIVSACTHLCSGVRASAEQRFISVCVKISSYSCICLFVSLFVPLSVYLIIRSFVYLCLNMC</sequence>
<dbReference type="EMBL" id="KQ417453">
    <property type="protein sequence ID" value="KOF91932.1"/>
    <property type="molecule type" value="Genomic_DNA"/>
</dbReference>
<name>A0A0L8HRX0_OCTBM</name>
<accession>A0A0L8HRX0</accession>
<keyword evidence="1" id="KW-0472">Membrane</keyword>
<evidence type="ECO:0000256" key="1">
    <source>
        <dbReference type="SAM" id="Phobius"/>
    </source>
</evidence>